<dbReference type="Proteomes" id="UP000199365">
    <property type="component" value="Unassembled WGS sequence"/>
</dbReference>
<evidence type="ECO:0000313" key="2">
    <source>
        <dbReference type="EMBL" id="SDR18245.1"/>
    </source>
</evidence>
<dbReference type="EMBL" id="FNKX01000001">
    <property type="protein sequence ID" value="SDR18245.1"/>
    <property type="molecule type" value="Genomic_DNA"/>
</dbReference>
<evidence type="ECO:0000256" key="1">
    <source>
        <dbReference type="SAM" id="SignalP"/>
    </source>
</evidence>
<feature type="chain" id="PRO_5011793634" evidence="1">
    <location>
        <begin position="24"/>
        <end position="75"/>
    </location>
</feature>
<keyword evidence="1" id="KW-0732">Signal</keyword>
<reference evidence="3" key="1">
    <citation type="submission" date="2016-10" db="EMBL/GenBank/DDBJ databases">
        <authorList>
            <person name="Varghese N."/>
            <person name="Submissions S."/>
        </authorList>
    </citation>
    <scope>NUCLEOTIDE SEQUENCE [LARGE SCALE GENOMIC DNA]</scope>
    <source>
        <strain evidence="3">DUS833</strain>
    </source>
</reference>
<gene>
    <name evidence="2" type="ORF">SAMN05445850_3160</name>
</gene>
<organism evidence="2 3">
    <name type="scientific">Paraburkholderia tuberum</name>
    <dbReference type="NCBI Taxonomy" id="157910"/>
    <lineage>
        <taxon>Bacteria</taxon>
        <taxon>Pseudomonadati</taxon>
        <taxon>Pseudomonadota</taxon>
        <taxon>Betaproteobacteria</taxon>
        <taxon>Burkholderiales</taxon>
        <taxon>Burkholderiaceae</taxon>
        <taxon>Paraburkholderia</taxon>
    </lineage>
</organism>
<feature type="signal peptide" evidence="1">
    <location>
        <begin position="1"/>
        <end position="23"/>
    </location>
</feature>
<dbReference type="STRING" id="157910.SAMN05445850_3160"/>
<keyword evidence="3" id="KW-1185">Reference proteome</keyword>
<dbReference type="AlphaFoldDB" id="A0A1H1GYC7"/>
<evidence type="ECO:0000313" key="3">
    <source>
        <dbReference type="Proteomes" id="UP000199365"/>
    </source>
</evidence>
<accession>A0A1H1GYC7</accession>
<proteinExistence type="predicted"/>
<name>A0A1H1GYC7_9BURK</name>
<sequence>MLKRRLILFAPMCVLAMSGCASQLPVAPLQPVAVACPVLAPPPAELMEPEQPNLTDRLLTRFSASPATATAQSGS</sequence>
<dbReference type="PROSITE" id="PS51257">
    <property type="entry name" value="PROKAR_LIPOPROTEIN"/>
    <property type="match status" value="1"/>
</dbReference>
<protein>
    <submittedName>
        <fullName evidence="2">Uncharacterized protein</fullName>
    </submittedName>
</protein>